<dbReference type="InterPro" id="IPR000878">
    <property type="entry name" value="4pyrrol_Mease"/>
</dbReference>
<dbReference type="InterPro" id="IPR008189">
    <property type="entry name" value="rRNA_ssu_MeTfrase_I"/>
</dbReference>
<feature type="domain" description="Tetrapyrrole methylase" evidence="7">
    <location>
        <begin position="36"/>
        <end position="235"/>
    </location>
</feature>
<dbReference type="PANTHER" id="PTHR46111">
    <property type="entry name" value="RIBOSOMAL RNA SMALL SUBUNIT METHYLTRANSFERASE I"/>
    <property type="match status" value="1"/>
</dbReference>
<dbReference type="PIRSF" id="PIRSF005917">
    <property type="entry name" value="MTase_YraL"/>
    <property type="match status" value="1"/>
</dbReference>
<evidence type="ECO:0000256" key="3">
    <source>
        <dbReference type="ARBA" id="ARBA00022603"/>
    </source>
</evidence>
<dbReference type="CDD" id="cd11648">
    <property type="entry name" value="RsmI"/>
    <property type="match status" value="1"/>
</dbReference>
<comment type="subcellular location">
    <subcellularLocation>
        <location evidence="6">Cytoplasm</location>
    </subcellularLocation>
</comment>
<dbReference type="PANTHER" id="PTHR46111:SF1">
    <property type="entry name" value="RIBOSOMAL RNA SMALL SUBUNIT METHYLTRANSFERASE I"/>
    <property type="match status" value="1"/>
</dbReference>
<protein>
    <recommendedName>
        <fullName evidence="6">Ribosomal RNA small subunit methyltransferase I</fullName>
        <ecNumber evidence="6">2.1.1.198</ecNumber>
    </recommendedName>
    <alternativeName>
        <fullName evidence="6">16S rRNA 2'-O-ribose C1402 methyltransferase</fullName>
    </alternativeName>
    <alternativeName>
        <fullName evidence="6">rRNA (cytidine-2'-O-)-methyltransferase RsmI</fullName>
    </alternativeName>
</protein>
<dbReference type="EC" id="2.1.1.198" evidence="6"/>
<keyword evidence="2 6" id="KW-0698">rRNA processing</keyword>
<sequence>MSGPDTDGAVGQEARASDLTAQAVALWPEAITKGALHIVSTPIGHLGDITLRALAVLQQAALICCEDTRHARPLLDRYGIGTPTHALHEHNEASVTPRLVERLRAGDAVALISDAGTPLVSDPGARLVDAVTAAGLRVVPVPGASATLAALVASGLAPHPFTMLGFLERKGKERENQLALATRLPHSVILFESPNRLVDTLRAIAEITGGQRHVAVARELTKHFEEIRRGTLTEVAAYYEATPPRGEIVLVLAGAVAVEPSEDGLRAVADALREQGLRSRDIVRTLMDEHGASRNLAYRLAHDT</sequence>
<evidence type="ECO:0000256" key="2">
    <source>
        <dbReference type="ARBA" id="ARBA00022552"/>
    </source>
</evidence>
<gene>
    <name evidence="6 8" type="primary">rsmI</name>
    <name evidence="8" type="ORF">DGD08_07595</name>
</gene>
<organism evidence="8 9">
    <name type="scientific">Gemmatimonas aurantiaca</name>
    <dbReference type="NCBI Taxonomy" id="173480"/>
    <lineage>
        <taxon>Bacteria</taxon>
        <taxon>Pseudomonadati</taxon>
        <taxon>Gemmatimonadota</taxon>
        <taxon>Gemmatimonadia</taxon>
        <taxon>Gemmatimonadales</taxon>
        <taxon>Gemmatimonadaceae</taxon>
        <taxon>Gemmatimonas</taxon>
    </lineage>
</organism>
<evidence type="ECO:0000256" key="1">
    <source>
        <dbReference type="ARBA" id="ARBA00022490"/>
    </source>
</evidence>
<comment type="caution">
    <text evidence="8">The sequence shown here is derived from an EMBL/GenBank/DDBJ whole genome shotgun (WGS) entry which is preliminary data.</text>
</comment>
<evidence type="ECO:0000256" key="5">
    <source>
        <dbReference type="ARBA" id="ARBA00022691"/>
    </source>
</evidence>
<keyword evidence="3 6" id="KW-0489">Methyltransferase</keyword>
<dbReference type="Proteomes" id="UP000264071">
    <property type="component" value="Unassembled WGS sequence"/>
</dbReference>
<dbReference type="SUPFAM" id="SSF53790">
    <property type="entry name" value="Tetrapyrrole methylase"/>
    <property type="match status" value="1"/>
</dbReference>
<dbReference type="HAMAP" id="MF_01877">
    <property type="entry name" value="16SrRNA_methyltr_I"/>
    <property type="match status" value="1"/>
</dbReference>
<dbReference type="AlphaFoldDB" id="A0A3D4V7K3"/>
<dbReference type="EMBL" id="DPIY01000006">
    <property type="protein sequence ID" value="HCT57065.1"/>
    <property type="molecule type" value="Genomic_DNA"/>
</dbReference>
<evidence type="ECO:0000256" key="6">
    <source>
        <dbReference type="HAMAP-Rule" id="MF_01877"/>
    </source>
</evidence>
<accession>A0A3D4V7K3</accession>
<dbReference type="GO" id="GO:0005737">
    <property type="term" value="C:cytoplasm"/>
    <property type="evidence" value="ECO:0007669"/>
    <property type="project" value="UniProtKB-SubCell"/>
</dbReference>
<proteinExistence type="inferred from homology"/>
<dbReference type="FunFam" id="3.30.950.10:FF:000002">
    <property type="entry name" value="Ribosomal RNA small subunit methyltransferase I"/>
    <property type="match status" value="1"/>
</dbReference>
<evidence type="ECO:0000259" key="7">
    <source>
        <dbReference type="Pfam" id="PF00590"/>
    </source>
</evidence>
<dbReference type="PROSITE" id="PS01296">
    <property type="entry name" value="RSMI"/>
    <property type="match status" value="1"/>
</dbReference>
<dbReference type="Gene3D" id="3.40.1010.10">
    <property type="entry name" value="Cobalt-precorrin-4 Transmethylase, Domain 1"/>
    <property type="match status" value="1"/>
</dbReference>
<keyword evidence="1 6" id="KW-0963">Cytoplasm</keyword>
<evidence type="ECO:0000256" key="4">
    <source>
        <dbReference type="ARBA" id="ARBA00022679"/>
    </source>
</evidence>
<dbReference type="FunFam" id="3.40.1010.10:FF:000007">
    <property type="entry name" value="Ribosomal RNA small subunit methyltransferase I"/>
    <property type="match status" value="1"/>
</dbReference>
<dbReference type="InterPro" id="IPR018063">
    <property type="entry name" value="SAM_MeTrfase_RsmI_CS"/>
</dbReference>
<dbReference type="InterPro" id="IPR035996">
    <property type="entry name" value="4pyrrol_Methylase_sf"/>
</dbReference>
<evidence type="ECO:0000313" key="8">
    <source>
        <dbReference type="EMBL" id="HCT57065.1"/>
    </source>
</evidence>
<dbReference type="InterPro" id="IPR014776">
    <property type="entry name" value="4pyrrole_Mease_sub2"/>
</dbReference>
<comment type="function">
    <text evidence="6">Catalyzes the 2'-O-methylation of the ribose of cytidine 1402 (C1402) in 16S rRNA.</text>
</comment>
<dbReference type="Pfam" id="PF00590">
    <property type="entry name" value="TP_methylase"/>
    <property type="match status" value="1"/>
</dbReference>
<keyword evidence="5 6" id="KW-0949">S-adenosyl-L-methionine</keyword>
<comment type="catalytic activity">
    <reaction evidence="6">
        <text>cytidine(1402) in 16S rRNA + S-adenosyl-L-methionine = 2'-O-methylcytidine(1402) in 16S rRNA + S-adenosyl-L-homocysteine + H(+)</text>
        <dbReference type="Rhea" id="RHEA:42924"/>
        <dbReference type="Rhea" id="RHEA-COMP:10285"/>
        <dbReference type="Rhea" id="RHEA-COMP:10286"/>
        <dbReference type="ChEBI" id="CHEBI:15378"/>
        <dbReference type="ChEBI" id="CHEBI:57856"/>
        <dbReference type="ChEBI" id="CHEBI:59789"/>
        <dbReference type="ChEBI" id="CHEBI:74495"/>
        <dbReference type="ChEBI" id="CHEBI:82748"/>
        <dbReference type="EC" id="2.1.1.198"/>
    </reaction>
</comment>
<name>A0A3D4V7K3_9BACT</name>
<evidence type="ECO:0000313" key="9">
    <source>
        <dbReference type="Proteomes" id="UP000264071"/>
    </source>
</evidence>
<dbReference type="GO" id="GO:0070677">
    <property type="term" value="F:rRNA (cytosine-2'-O-)-methyltransferase activity"/>
    <property type="evidence" value="ECO:0007669"/>
    <property type="project" value="UniProtKB-UniRule"/>
</dbReference>
<dbReference type="InterPro" id="IPR014777">
    <property type="entry name" value="4pyrrole_Mease_sub1"/>
</dbReference>
<dbReference type="NCBIfam" id="TIGR00096">
    <property type="entry name" value="16S rRNA (cytidine(1402)-2'-O)-methyltransferase"/>
    <property type="match status" value="1"/>
</dbReference>
<reference evidence="8 9" key="1">
    <citation type="journal article" date="2018" name="Nat. Biotechnol.">
        <title>A standardized bacterial taxonomy based on genome phylogeny substantially revises the tree of life.</title>
        <authorList>
            <person name="Parks D.H."/>
            <person name="Chuvochina M."/>
            <person name="Waite D.W."/>
            <person name="Rinke C."/>
            <person name="Skarshewski A."/>
            <person name="Chaumeil P.A."/>
            <person name="Hugenholtz P."/>
        </authorList>
    </citation>
    <scope>NUCLEOTIDE SEQUENCE [LARGE SCALE GENOMIC DNA]</scope>
    <source>
        <strain evidence="8">UBA8844</strain>
    </source>
</reference>
<comment type="similarity">
    <text evidence="6">Belongs to the methyltransferase superfamily. RsmI family.</text>
</comment>
<keyword evidence="4 6" id="KW-0808">Transferase</keyword>
<dbReference type="Gene3D" id="3.30.950.10">
    <property type="entry name" value="Methyltransferase, Cobalt-precorrin-4 Transmethylase, Domain 2"/>
    <property type="match status" value="1"/>
</dbReference>